<dbReference type="InterPro" id="IPR020084">
    <property type="entry name" value="NUDIX_hydrolase_CS"/>
</dbReference>
<name>A0A7S1STZ6_9CHLO</name>
<dbReference type="PANTHER" id="PTHR43046">
    <property type="entry name" value="GDP-MANNOSE MANNOSYL HYDROLASE"/>
    <property type="match status" value="1"/>
</dbReference>
<keyword evidence="3" id="KW-1133">Transmembrane helix</keyword>
<feature type="domain" description="Nudix hydrolase" evidence="4">
    <location>
        <begin position="288"/>
        <end position="422"/>
    </location>
</feature>
<dbReference type="InterPro" id="IPR015797">
    <property type="entry name" value="NUDIX_hydrolase-like_dom_sf"/>
</dbReference>
<dbReference type="PROSITE" id="PS51462">
    <property type="entry name" value="NUDIX"/>
    <property type="match status" value="2"/>
</dbReference>
<protein>
    <recommendedName>
        <fullName evidence="4">Nudix hydrolase domain-containing protein</fullName>
    </recommendedName>
</protein>
<reference evidence="5" key="1">
    <citation type="submission" date="2021-01" db="EMBL/GenBank/DDBJ databases">
        <authorList>
            <person name="Corre E."/>
            <person name="Pelletier E."/>
            <person name="Niang G."/>
            <person name="Scheremetjew M."/>
            <person name="Finn R."/>
            <person name="Kale V."/>
            <person name="Holt S."/>
            <person name="Cochrane G."/>
            <person name="Meng A."/>
            <person name="Brown T."/>
            <person name="Cohen L."/>
        </authorList>
    </citation>
    <scope>NUCLEOTIDE SEQUENCE</scope>
    <source>
        <strain evidence="5">PLY429</strain>
    </source>
</reference>
<dbReference type="Gene3D" id="3.90.79.10">
    <property type="entry name" value="Nucleoside Triphosphate Pyrophosphohydrolase"/>
    <property type="match status" value="2"/>
</dbReference>
<keyword evidence="3" id="KW-0472">Membrane</keyword>
<dbReference type="Pfam" id="PF00293">
    <property type="entry name" value="NUDIX"/>
    <property type="match status" value="2"/>
</dbReference>
<feature type="domain" description="Nudix hydrolase" evidence="4">
    <location>
        <begin position="98"/>
        <end position="236"/>
    </location>
</feature>
<keyword evidence="2" id="KW-0378">Hydrolase</keyword>
<dbReference type="GO" id="GO:0016787">
    <property type="term" value="F:hydrolase activity"/>
    <property type="evidence" value="ECO:0007669"/>
    <property type="project" value="UniProtKB-KW"/>
</dbReference>
<dbReference type="InterPro" id="IPR000086">
    <property type="entry name" value="NUDIX_hydrolase_dom"/>
</dbReference>
<gene>
    <name evidence="5" type="ORF">TCHU04912_LOCUS11074</name>
</gene>
<organism evidence="5">
    <name type="scientific">Tetraselmis chuii</name>
    <dbReference type="NCBI Taxonomy" id="63592"/>
    <lineage>
        <taxon>Eukaryota</taxon>
        <taxon>Viridiplantae</taxon>
        <taxon>Chlorophyta</taxon>
        <taxon>core chlorophytes</taxon>
        <taxon>Chlorodendrophyceae</taxon>
        <taxon>Chlorodendrales</taxon>
        <taxon>Chlorodendraceae</taxon>
        <taxon>Tetraselmis</taxon>
    </lineage>
</organism>
<comment type="cofactor">
    <cofactor evidence="1">
        <name>Mg(2+)</name>
        <dbReference type="ChEBI" id="CHEBI:18420"/>
    </cofactor>
</comment>
<dbReference type="PANTHER" id="PTHR43046:SF2">
    <property type="entry name" value="8-OXO-DGTP DIPHOSPHATASE-RELATED"/>
    <property type="match status" value="1"/>
</dbReference>
<sequence length="438" mass="48075">MEAGRNTVGVASLEVEEGGREGGLLVEDSTIDQLFPRGSRRRRLSSCTRQLKRILATRGFRRLLVGVTLLVLVAIIFKVVMPTTTETASYKVQWPQGAEKLGAGLLVTLQAGDKASVLLLYRNSRHNDKTWGLPGGNVDAEDESLTAAALREAREELGHLPQGTEFLGEVLTRRGKHESKFYTVIIARAPADQKEAYSPELNLEEHSDWRWFDMEEVRNNAELSLHPVVEMLFKTHGYSTQMDALLAGEPLPATHDRVQQGPSGAVGQVGCIKTAPGVPVSPDIPSSAEKIGAGIFIMTHLDNSLHALLLKRNSKHNDNTWGIPGGNADAGEIMLDTASREAVEEMGGCPGMTILDYVLTRRGKQLQKYFTVFLAYSPPEEAAAFVPELDSEENDQWRWVALDEMLSMELPLHPVVEIVVHDDANLRKVKQVAGSVTG</sequence>
<evidence type="ECO:0000256" key="1">
    <source>
        <dbReference type="ARBA" id="ARBA00001946"/>
    </source>
</evidence>
<dbReference type="CDD" id="cd02883">
    <property type="entry name" value="NUDIX_Hydrolase"/>
    <property type="match status" value="2"/>
</dbReference>
<accession>A0A7S1STZ6</accession>
<dbReference type="PROSITE" id="PS00893">
    <property type="entry name" value="NUDIX_BOX"/>
    <property type="match status" value="1"/>
</dbReference>
<dbReference type="EMBL" id="HBGG01021287">
    <property type="protein sequence ID" value="CAD9208836.1"/>
    <property type="molecule type" value="Transcribed_RNA"/>
</dbReference>
<dbReference type="SUPFAM" id="SSF55811">
    <property type="entry name" value="Nudix"/>
    <property type="match status" value="2"/>
</dbReference>
<feature type="transmembrane region" description="Helical" evidence="3">
    <location>
        <begin position="63"/>
        <end position="81"/>
    </location>
</feature>
<evidence type="ECO:0000256" key="3">
    <source>
        <dbReference type="SAM" id="Phobius"/>
    </source>
</evidence>
<proteinExistence type="predicted"/>
<evidence type="ECO:0000259" key="4">
    <source>
        <dbReference type="PROSITE" id="PS51462"/>
    </source>
</evidence>
<dbReference type="AlphaFoldDB" id="A0A7S1STZ6"/>
<keyword evidence="3" id="KW-0812">Transmembrane</keyword>
<evidence type="ECO:0000313" key="5">
    <source>
        <dbReference type="EMBL" id="CAD9208836.1"/>
    </source>
</evidence>
<evidence type="ECO:0000256" key="2">
    <source>
        <dbReference type="ARBA" id="ARBA00022801"/>
    </source>
</evidence>